<dbReference type="InterPro" id="IPR000182">
    <property type="entry name" value="GNAT_dom"/>
</dbReference>
<dbReference type="EMBL" id="BAAATE010000031">
    <property type="protein sequence ID" value="GAA2689584.1"/>
    <property type="molecule type" value="Genomic_DNA"/>
</dbReference>
<reference evidence="3" key="1">
    <citation type="journal article" date="2019" name="Int. J. Syst. Evol. Microbiol.">
        <title>The Global Catalogue of Microorganisms (GCM) 10K type strain sequencing project: providing services to taxonomists for standard genome sequencing and annotation.</title>
        <authorList>
            <consortium name="The Broad Institute Genomics Platform"/>
            <consortium name="The Broad Institute Genome Sequencing Center for Infectious Disease"/>
            <person name="Wu L."/>
            <person name="Ma J."/>
        </authorList>
    </citation>
    <scope>NUCLEOTIDE SEQUENCE [LARGE SCALE GENOMIC DNA]</scope>
    <source>
        <strain evidence="3">JCM 6835</strain>
    </source>
</reference>
<dbReference type="PANTHER" id="PTHR43415:SF3">
    <property type="entry name" value="GNAT-FAMILY ACETYLTRANSFERASE"/>
    <property type="match status" value="1"/>
</dbReference>
<accession>A0ABP6FEA3</accession>
<dbReference type="PANTHER" id="PTHR43415">
    <property type="entry name" value="SPERMIDINE N(1)-ACETYLTRANSFERASE"/>
    <property type="match status" value="1"/>
</dbReference>
<dbReference type="CDD" id="cd04301">
    <property type="entry name" value="NAT_SF"/>
    <property type="match status" value="1"/>
</dbReference>
<dbReference type="SUPFAM" id="SSF55729">
    <property type="entry name" value="Acyl-CoA N-acyltransferases (Nat)"/>
    <property type="match status" value="1"/>
</dbReference>
<feature type="domain" description="N-acetyltransferase" evidence="1">
    <location>
        <begin position="7"/>
        <end position="170"/>
    </location>
</feature>
<proteinExistence type="predicted"/>
<keyword evidence="3" id="KW-1185">Reference proteome</keyword>
<organism evidence="2 3">
    <name type="scientific">Nonomuraea recticatena</name>
    <dbReference type="NCBI Taxonomy" id="46178"/>
    <lineage>
        <taxon>Bacteria</taxon>
        <taxon>Bacillati</taxon>
        <taxon>Actinomycetota</taxon>
        <taxon>Actinomycetes</taxon>
        <taxon>Streptosporangiales</taxon>
        <taxon>Streptosporangiaceae</taxon>
        <taxon>Nonomuraea</taxon>
    </lineage>
</organism>
<dbReference type="RefSeq" id="WP_346153886.1">
    <property type="nucleotide sequence ID" value="NZ_BAAATE010000031.1"/>
</dbReference>
<name>A0ABP6FEA3_9ACTN</name>
<evidence type="ECO:0000313" key="2">
    <source>
        <dbReference type="EMBL" id="GAA2689584.1"/>
    </source>
</evidence>
<dbReference type="Proteomes" id="UP001501666">
    <property type="component" value="Unassembled WGS sequence"/>
</dbReference>
<dbReference type="PROSITE" id="PS51186">
    <property type="entry name" value="GNAT"/>
    <property type="match status" value="1"/>
</dbReference>
<comment type="caution">
    <text evidence="2">The sequence shown here is derived from an EMBL/GenBank/DDBJ whole genome shotgun (WGS) entry which is preliminary data.</text>
</comment>
<gene>
    <name evidence="2" type="ORF">GCM10010412_078770</name>
</gene>
<evidence type="ECO:0000259" key="1">
    <source>
        <dbReference type="PROSITE" id="PS51186"/>
    </source>
</evidence>
<evidence type="ECO:0000313" key="3">
    <source>
        <dbReference type="Proteomes" id="UP001501666"/>
    </source>
</evidence>
<dbReference type="Pfam" id="PF13302">
    <property type="entry name" value="Acetyltransf_3"/>
    <property type="match status" value="1"/>
</dbReference>
<sequence>MLRGTRIRLRPMEPHEAETLWRWNSDPEVMRWMDEGYPETLAQTVARCEARDRNSYDNVLLGVESLEDGRLIGLVRLSGAEPETGDAELDVYLGEKDCWGRGFGTEAVRLICRYGFDRMRLHRITLWVADANTGARRVYEKVGFVEEGRARESFRRDGKWHDMVMMGLLEGELRDTP</sequence>
<dbReference type="InterPro" id="IPR016181">
    <property type="entry name" value="Acyl_CoA_acyltransferase"/>
</dbReference>
<dbReference type="Gene3D" id="3.40.630.30">
    <property type="match status" value="1"/>
</dbReference>
<protein>
    <submittedName>
        <fullName evidence="2">GNAT family protein</fullName>
    </submittedName>
</protein>